<evidence type="ECO:0000313" key="2">
    <source>
        <dbReference type="Proteomes" id="UP000034588"/>
    </source>
</evidence>
<organism evidence="1 2">
    <name type="scientific">Candidatus Gottesmanbacteria bacterium GW2011_GWB1_49_7</name>
    <dbReference type="NCBI Taxonomy" id="1618448"/>
    <lineage>
        <taxon>Bacteria</taxon>
        <taxon>Candidatus Gottesmaniibacteriota</taxon>
    </lineage>
</organism>
<reference evidence="1 2" key="1">
    <citation type="journal article" date="2015" name="Nature">
        <title>rRNA introns, odd ribosomes, and small enigmatic genomes across a large radiation of phyla.</title>
        <authorList>
            <person name="Brown C.T."/>
            <person name="Hug L.A."/>
            <person name="Thomas B.C."/>
            <person name="Sharon I."/>
            <person name="Castelle C.J."/>
            <person name="Singh A."/>
            <person name="Wilkins M.J."/>
            <person name="Williams K.H."/>
            <person name="Banfield J.F."/>
        </authorList>
    </citation>
    <scope>NUCLEOTIDE SEQUENCE [LARGE SCALE GENOMIC DNA]</scope>
</reference>
<evidence type="ECO:0000313" key="1">
    <source>
        <dbReference type="EMBL" id="KKW13101.1"/>
    </source>
</evidence>
<gene>
    <name evidence="1" type="ORF">UY48_C0005G0057</name>
</gene>
<protein>
    <submittedName>
        <fullName evidence="1">Uncharacterized protein</fullName>
    </submittedName>
</protein>
<name>A0A0G1W2Z4_9BACT</name>
<dbReference type="Proteomes" id="UP000034588">
    <property type="component" value="Unassembled WGS sequence"/>
</dbReference>
<sequence>MAWRVYDYECADPLCGNIERDYLVWVTEELIEDPCCSKCGMPMTRQIACPVYHQDIVSYLESCGRVVPPGNIPPKPCKEI</sequence>
<proteinExistence type="predicted"/>
<dbReference type="AlphaFoldDB" id="A0A0G1W2Z4"/>
<comment type="caution">
    <text evidence="1">The sequence shown here is derived from an EMBL/GenBank/DDBJ whole genome shotgun (WGS) entry which is preliminary data.</text>
</comment>
<dbReference type="EMBL" id="LCQD01000005">
    <property type="protein sequence ID" value="KKW13101.1"/>
    <property type="molecule type" value="Genomic_DNA"/>
</dbReference>
<accession>A0A0G1W2Z4</accession>